<sequence length="88" mass="9094">MFCSRPALPAAAMGDGAGKNHTKDIVLNSTIGYGCGGFVRMAVSGLMIGVLSRGRPISQAGLARWAVIDNQIPSVISAMAPARVTNHL</sequence>
<geneLocation type="plasmid" evidence="1 2">
    <name>2</name>
</geneLocation>
<accession>A0ABM9NMW7</accession>
<gene>
    <name evidence="1" type="ORF">MECH1_V1_P0063</name>
</gene>
<proteinExistence type="predicted"/>
<keyword evidence="1" id="KW-0614">Plasmid</keyword>
<dbReference type="EMBL" id="OZ026885">
    <property type="protein sequence ID" value="CAL1241995.1"/>
    <property type="molecule type" value="Genomic_DNA"/>
</dbReference>
<name>A0ABM9NMW7_9GAMM</name>
<reference evidence="1 2" key="1">
    <citation type="submission" date="2024-04" db="EMBL/GenBank/DDBJ databases">
        <authorList>
            <person name="Cremers G."/>
        </authorList>
    </citation>
    <scope>NUCLEOTIDE SEQUENCE [LARGE SCALE GENOMIC DNA]</scope>
    <source>
        <strain evidence="1">MeCH1-AG</strain>
        <plasmid evidence="1 2">2</plasmid>
    </source>
</reference>
<dbReference type="Proteomes" id="UP001497493">
    <property type="component" value="Plasmid 2"/>
</dbReference>
<organism evidence="1 2">
    <name type="scientific">Candidatus Methylocalor cossyra</name>
    <dbReference type="NCBI Taxonomy" id="3108543"/>
    <lineage>
        <taxon>Bacteria</taxon>
        <taxon>Pseudomonadati</taxon>
        <taxon>Pseudomonadota</taxon>
        <taxon>Gammaproteobacteria</taxon>
        <taxon>Methylococcales</taxon>
        <taxon>Methylococcaceae</taxon>
        <taxon>Candidatus Methylocalor</taxon>
    </lineage>
</organism>
<protein>
    <submittedName>
        <fullName evidence="1">Uncharacterized protein</fullName>
    </submittedName>
</protein>
<evidence type="ECO:0000313" key="2">
    <source>
        <dbReference type="Proteomes" id="UP001497493"/>
    </source>
</evidence>
<dbReference type="PROSITE" id="PS51257">
    <property type="entry name" value="PROKAR_LIPOPROTEIN"/>
    <property type="match status" value="1"/>
</dbReference>
<keyword evidence="2" id="KW-1185">Reference proteome</keyword>
<evidence type="ECO:0000313" key="1">
    <source>
        <dbReference type="EMBL" id="CAL1241995.1"/>
    </source>
</evidence>